<dbReference type="AlphaFoldDB" id="A0A7W8AAL6"/>
<proteinExistence type="predicted"/>
<accession>A0A7W8AAL6</accession>
<sequence length="176" mass="19429">MPAFIVSMNALRVSERQQADALQAKKESSRANQRAFAQRVTVKPEEFFIVDPFRSGGTITVRNGNTLPVTVHIHIGYTYNNDTPGPDYYVMFDAPACSQMVYDIQRNDQHAQTFNKASSWSTLVATTNPLDKRSRLWSTGPSATPLTAEKAARLAAVDSISISDDPSTSRNLPTCM</sequence>
<evidence type="ECO:0000313" key="1">
    <source>
        <dbReference type="EMBL" id="MBB5081710.1"/>
    </source>
</evidence>
<dbReference type="EMBL" id="JACHIN010000011">
    <property type="protein sequence ID" value="MBB5081710.1"/>
    <property type="molecule type" value="Genomic_DNA"/>
</dbReference>
<reference evidence="1 2" key="1">
    <citation type="submission" date="2020-08" db="EMBL/GenBank/DDBJ databases">
        <title>Genomic Encyclopedia of Type Strains, Phase IV (KMG-IV): sequencing the most valuable type-strain genomes for metagenomic binning, comparative biology and taxonomic classification.</title>
        <authorList>
            <person name="Goeker M."/>
        </authorList>
    </citation>
    <scope>NUCLEOTIDE SEQUENCE [LARGE SCALE GENOMIC DNA]</scope>
    <source>
        <strain evidence="1 2">DSM 45385</strain>
    </source>
</reference>
<keyword evidence="2" id="KW-1185">Reference proteome</keyword>
<gene>
    <name evidence="1" type="ORF">HNR40_007205</name>
</gene>
<comment type="caution">
    <text evidence="1">The sequence shown here is derived from an EMBL/GenBank/DDBJ whole genome shotgun (WGS) entry which is preliminary data.</text>
</comment>
<organism evidence="1 2">
    <name type="scientific">Nonomuraea endophytica</name>
    <dbReference type="NCBI Taxonomy" id="714136"/>
    <lineage>
        <taxon>Bacteria</taxon>
        <taxon>Bacillati</taxon>
        <taxon>Actinomycetota</taxon>
        <taxon>Actinomycetes</taxon>
        <taxon>Streptosporangiales</taxon>
        <taxon>Streptosporangiaceae</taxon>
        <taxon>Nonomuraea</taxon>
    </lineage>
</organism>
<name>A0A7W8AAL6_9ACTN</name>
<dbReference type="Proteomes" id="UP000568380">
    <property type="component" value="Unassembled WGS sequence"/>
</dbReference>
<evidence type="ECO:0000313" key="2">
    <source>
        <dbReference type="Proteomes" id="UP000568380"/>
    </source>
</evidence>
<dbReference type="RefSeq" id="WP_184969295.1">
    <property type="nucleotide sequence ID" value="NZ_JACHIN010000011.1"/>
</dbReference>
<protein>
    <submittedName>
        <fullName evidence="1">Uncharacterized protein</fullName>
    </submittedName>
</protein>